<keyword evidence="5 8" id="KW-1133">Transmembrane helix</keyword>
<feature type="non-terminal residue" evidence="9">
    <location>
        <position position="1"/>
    </location>
</feature>
<name>A0ABQ5S1V8_9CHLO</name>
<dbReference type="PANTHER" id="PTHR48086:SF10">
    <property type="entry name" value="AGR155CP"/>
    <property type="match status" value="1"/>
</dbReference>
<feature type="transmembrane region" description="Helical" evidence="8">
    <location>
        <begin position="282"/>
        <end position="303"/>
    </location>
</feature>
<dbReference type="PROSITE" id="PS50283">
    <property type="entry name" value="NA_SOLUT_SYMP_3"/>
    <property type="match status" value="1"/>
</dbReference>
<feature type="transmembrane region" description="Helical" evidence="8">
    <location>
        <begin position="57"/>
        <end position="80"/>
    </location>
</feature>
<evidence type="ECO:0000256" key="7">
    <source>
        <dbReference type="RuleBase" id="RU362091"/>
    </source>
</evidence>
<feature type="transmembrane region" description="Helical" evidence="8">
    <location>
        <begin position="315"/>
        <end position="341"/>
    </location>
</feature>
<dbReference type="InterPro" id="IPR001734">
    <property type="entry name" value="Na/solute_symporter"/>
</dbReference>
<dbReference type="PANTHER" id="PTHR48086">
    <property type="entry name" value="SODIUM/PROLINE SYMPORTER-RELATED"/>
    <property type="match status" value="1"/>
</dbReference>
<keyword evidence="10" id="KW-1185">Reference proteome</keyword>
<keyword evidence="6 8" id="KW-0472">Membrane</keyword>
<feature type="transmembrane region" description="Helical" evidence="8">
    <location>
        <begin position="417"/>
        <end position="435"/>
    </location>
</feature>
<feature type="transmembrane region" description="Helical" evidence="8">
    <location>
        <begin position="244"/>
        <end position="262"/>
    </location>
</feature>
<feature type="transmembrane region" description="Helical" evidence="8">
    <location>
        <begin position="177"/>
        <end position="196"/>
    </location>
</feature>
<gene>
    <name evidence="9" type="ORF">VaNZ11_006986</name>
</gene>
<comment type="similarity">
    <text evidence="2 7">Belongs to the sodium:solute symporter (SSF) (TC 2.A.21) family.</text>
</comment>
<accession>A0ABQ5S1V8</accession>
<evidence type="ECO:0000256" key="8">
    <source>
        <dbReference type="SAM" id="Phobius"/>
    </source>
</evidence>
<protein>
    <submittedName>
        <fullName evidence="9">Uncharacterized protein</fullName>
    </submittedName>
</protein>
<feature type="transmembrane region" description="Helical" evidence="8">
    <location>
        <begin position="521"/>
        <end position="543"/>
    </location>
</feature>
<dbReference type="Proteomes" id="UP001165090">
    <property type="component" value="Unassembled WGS sequence"/>
</dbReference>
<keyword evidence="4 8" id="KW-0812">Transmembrane</keyword>
<dbReference type="InterPro" id="IPR038377">
    <property type="entry name" value="Na/Glc_symporter_sf"/>
</dbReference>
<organism evidence="9 10">
    <name type="scientific">Volvox africanus</name>
    <dbReference type="NCBI Taxonomy" id="51714"/>
    <lineage>
        <taxon>Eukaryota</taxon>
        <taxon>Viridiplantae</taxon>
        <taxon>Chlorophyta</taxon>
        <taxon>core chlorophytes</taxon>
        <taxon>Chlorophyceae</taxon>
        <taxon>CS clade</taxon>
        <taxon>Chlamydomonadales</taxon>
        <taxon>Volvocaceae</taxon>
        <taxon>Volvox</taxon>
    </lineage>
</organism>
<evidence type="ECO:0000313" key="9">
    <source>
        <dbReference type="EMBL" id="GLI63870.1"/>
    </source>
</evidence>
<evidence type="ECO:0000256" key="6">
    <source>
        <dbReference type="ARBA" id="ARBA00023136"/>
    </source>
</evidence>
<feature type="transmembrane region" description="Helical" evidence="8">
    <location>
        <begin position="216"/>
        <end position="237"/>
    </location>
</feature>
<evidence type="ECO:0000313" key="10">
    <source>
        <dbReference type="Proteomes" id="UP001165090"/>
    </source>
</evidence>
<feature type="transmembrane region" description="Helical" evidence="8">
    <location>
        <begin position="135"/>
        <end position="156"/>
    </location>
</feature>
<evidence type="ECO:0000256" key="5">
    <source>
        <dbReference type="ARBA" id="ARBA00022989"/>
    </source>
</evidence>
<evidence type="ECO:0000256" key="3">
    <source>
        <dbReference type="ARBA" id="ARBA00022448"/>
    </source>
</evidence>
<dbReference type="InterPro" id="IPR050277">
    <property type="entry name" value="Sodium:Solute_Symporter"/>
</dbReference>
<evidence type="ECO:0000256" key="2">
    <source>
        <dbReference type="ARBA" id="ARBA00006434"/>
    </source>
</evidence>
<feature type="transmembrane region" description="Helical" evidence="8">
    <location>
        <begin position="441"/>
        <end position="462"/>
    </location>
</feature>
<sequence length="644" mass="69853">TRFLRLACLPLAVRVSRLKAVGHNSKSYEASRLATGQRELGSEGNIRVMEEHKKYVIISYVNCIFAQVLFAIYAIVGYTLRLISKHRDQTVEEFITARGTQNRWRIGWSFFASAVGAWCITSPSSFAVWTGILGLVMYAFSSGIPVLIIALFGSKIQSLHPDVCTMPDFVGKRFGPVARTLVVIISLFNMSIALLAEYTTIGLLFKYFVGSVDYPIIIVVGILTMIYTAYGGVYISIITDQAQGVLTAIFILVLVIYTIVTFRPDSLPKPLPDYLGVTKGGYSSIYSMPCSLIGATVFSEAMWQKVWASESKAAVLFGGGLGFVLITLAVFLFGFGGWLAAWGGYITADTDPNLYLFQVFASERDEASPGASVQISSWVGVITLILAATMNESAVDSIQNGITAVLAQHFFKGQHTIFPRIVVLLVNIPLIVISLQGYKILSLFLITNLLTTCCFLLVALGLSSRLKPYLSETALVFGFCVAMLTVTAYGIGRYWNPDDKGGSVRKGAKYVWYDNLYDWDIFLVGSGFSLVGAAMWGITAYLLRLFGIKGVGISHLLCGLPGFGFITGDGCKRDLLSYGFMRPLARVLRHTPDMAPDGAAFTDSTFGKVGVVAVPSNEDTQPAAVPTGTSLVASGDKTALAKIT</sequence>
<evidence type="ECO:0000256" key="1">
    <source>
        <dbReference type="ARBA" id="ARBA00004141"/>
    </source>
</evidence>
<comment type="subcellular location">
    <subcellularLocation>
        <location evidence="1">Membrane</location>
        <topology evidence="1">Multi-pass membrane protein</topology>
    </subcellularLocation>
</comment>
<dbReference type="Gene3D" id="1.20.1730.10">
    <property type="entry name" value="Sodium/glucose cotransporter"/>
    <property type="match status" value="1"/>
</dbReference>
<dbReference type="Pfam" id="PF00474">
    <property type="entry name" value="SSF"/>
    <property type="match status" value="1"/>
</dbReference>
<reference evidence="9 10" key="1">
    <citation type="journal article" date="2023" name="IScience">
        <title>Expanded male sex-determining region conserved during the evolution of homothallism in the green alga Volvox.</title>
        <authorList>
            <person name="Yamamoto K."/>
            <person name="Matsuzaki R."/>
            <person name="Mahakham W."/>
            <person name="Heman W."/>
            <person name="Sekimoto H."/>
            <person name="Kawachi M."/>
            <person name="Minakuchi Y."/>
            <person name="Toyoda A."/>
            <person name="Nozaki H."/>
        </authorList>
    </citation>
    <scope>NUCLEOTIDE SEQUENCE [LARGE SCALE GENOMIC DNA]</scope>
    <source>
        <strain evidence="9 10">NIES-4468</strain>
    </source>
</reference>
<proteinExistence type="inferred from homology"/>
<comment type="caution">
    <text evidence="9">The sequence shown here is derived from an EMBL/GenBank/DDBJ whole genome shotgun (WGS) entry which is preliminary data.</text>
</comment>
<evidence type="ECO:0000256" key="4">
    <source>
        <dbReference type="ARBA" id="ARBA00022692"/>
    </source>
</evidence>
<feature type="transmembrane region" description="Helical" evidence="8">
    <location>
        <begin position="474"/>
        <end position="495"/>
    </location>
</feature>
<feature type="transmembrane region" description="Helical" evidence="8">
    <location>
        <begin position="371"/>
        <end position="390"/>
    </location>
</feature>
<keyword evidence="3" id="KW-0813">Transport</keyword>
<dbReference type="EMBL" id="BSDZ01000017">
    <property type="protein sequence ID" value="GLI63870.1"/>
    <property type="molecule type" value="Genomic_DNA"/>
</dbReference>
<feature type="transmembrane region" description="Helical" evidence="8">
    <location>
        <begin position="108"/>
        <end position="129"/>
    </location>
</feature>